<dbReference type="InterPro" id="IPR016181">
    <property type="entry name" value="Acyl_CoA_acyltransferase"/>
</dbReference>
<dbReference type="PANTHER" id="PTHR43792:SF1">
    <property type="entry name" value="N-ACETYLTRANSFERASE DOMAIN-CONTAINING PROTEIN"/>
    <property type="match status" value="1"/>
</dbReference>
<dbReference type="InterPro" id="IPR051531">
    <property type="entry name" value="N-acetyltransferase"/>
</dbReference>
<dbReference type="Pfam" id="PF13302">
    <property type="entry name" value="Acetyltransf_3"/>
    <property type="match status" value="1"/>
</dbReference>
<keyword evidence="2" id="KW-0808">Transferase</keyword>
<sequence>MTNKEYILKNVIIYYEEISKKVRHKEKFFTDFTYFFRTLNENNISIFLIFNDKKYEVTTDNEIKELKRDIDFKYDDSIIISANRQNIDNWVEKNFSVIEFIGDKNMEEDFSKAKVAITKFDGIDYSFLKKHFGRHFNLPWEVLETDRLIIRELEIADIDRLYEIYNDDDIVRYTESLFEDKDMEIEYLKGYIENIYKFFDLGIWGIVLKDENLLIGRAGIDVKADDKGESIYEIGYLIDKKYQQQGYAYESCLAIINYCFENTGIEKIICIIEKENIASLKLAKKLGFQFEDFIEKDGKLLERYIIVKE</sequence>
<dbReference type="AlphaFoldDB" id="A0A1I1AHT7"/>
<accession>A0A1I1AHT7</accession>
<feature type="domain" description="N-acetyltransferase" evidence="1">
    <location>
        <begin position="148"/>
        <end position="309"/>
    </location>
</feature>
<dbReference type="STRING" id="1120918.SAMN05216249_12519"/>
<dbReference type="EMBL" id="FOJY01000025">
    <property type="protein sequence ID" value="SFB36030.1"/>
    <property type="molecule type" value="Genomic_DNA"/>
</dbReference>
<dbReference type="GO" id="GO:0016747">
    <property type="term" value="F:acyltransferase activity, transferring groups other than amino-acyl groups"/>
    <property type="evidence" value="ECO:0007669"/>
    <property type="project" value="InterPro"/>
</dbReference>
<reference evidence="2 3" key="1">
    <citation type="submission" date="2016-10" db="EMBL/GenBank/DDBJ databases">
        <authorList>
            <person name="de Groot N.N."/>
        </authorList>
    </citation>
    <scope>NUCLEOTIDE SEQUENCE [LARGE SCALE GENOMIC DNA]</scope>
    <source>
        <strain evidence="2 3">DSM 5522</strain>
    </source>
</reference>
<name>A0A1I1AHT7_9FIRM</name>
<dbReference type="RefSeq" id="WP_092874544.1">
    <property type="nucleotide sequence ID" value="NZ_FOJY01000025.1"/>
</dbReference>
<dbReference type="Gene3D" id="3.40.630.30">
    <property type="match status" value="1"/>
</dbReference>
<dbReference type="Proteomes" id="UP000198838">
    <property type="component" value="Unassembled WGS sequence"/>
</dbReference>
<dbReference type="SUPFAM" id="SSF55729">
    <property type="entry name" value="Acyl-CoA N-acyltransferases (Nat)"/>
    <property type="match status" value="1"/>
</dbReference>
<keyword evidence="3" id="KW-1185">Reference proteome</keyword>
<evidence type="ECO:0000313" key="3">
    <source>
        <dbReference type="Proteomes" id="UP000198838"/>
    </source>
</evidence>
<evidence type="ECO:0000313" key="2">
    <source>
        <dbReference type="EMBL" id="SFB36030.1"/>
    </source>
</evidence>
<proteinExistence type="predicted"/>
<dbReference type="PROSITE" id="PS51186">
    <property type="entry name" value="GNAT"/>
    <property type="match status" value="1"/>
</dbReference>
<dbReference type="OrthoDB" id="9798081at2"/>
<organism evidence="2 3">
    <name type="scientific">Acetitomaculum ruminis DSM 5522</name>
    <dbReference type="NCBI Taxonomy" id="1120918"/>
    <lineage>
        <taxon>Bacteria</taxon>
        <taxon>Bacillati</taxon>
        <taxon>Bacillota</taxon>
        <taxon>Clostridia</taxon>
        <taxon>Lachnospirales</taxon>
        <taxon>Lachnospiraceae</taxon>
        <taxon>Acetitomaculum</taxon>
    </lineage>
</organism>
<protein>
    <submittedName>
        <fullName evidence="2">Protein N-acetyltransferase, RimJ/RimL family</fullName>
    </submittedName>
</protein>
<dbReference type="PANTHER" id="PTHR43792">
    <property type="entry name" value="GNAT FAMILY, PUTATIVE (AFU_ORTHOLOGUE AFUA_3G00765)-RELATED-RELATED"/>
    <property type="match status" value="1"/>
</dbReference>
<evidence type="ECO:0000259" key="1">
    <source>
        <dbReference type="PROSITE" id="PS51186"/>
    </source>
</evidence>
<dbReference type="InterPro" id="IPR000182">
    <property type="entry name" value="GNAT_dom"/>
</dbReference>
<gene>
    <name evidence="2" type="ORF">SAMN05216249_12519</name>
</gene>